<evidence type="ECO:0000313" key="6">
    <source>
        <dbReference type="EMBL" id="KPI40195.1"/>
    </source>
</evidence>
<feature type="region of interest" description="Disordered" evidence="4">
    <location>
        <begin position="29"/>
        <end position="67"/>
    </location>
</feature>
<sequence length="321" mass="36050">MPLSPIEEDKVPMLHAHRLSYDDVDIEDSASETTHVGSSSPPQKRSRASSWLSSTSTTPPSPSPASRRSVCIILSTYFRFFIIVTLQSLILVTLHYPSFRQRFRESSPVLRGLDVETGSDVNGLYTTLSHTYNYLKPEAETYFPNTTNNLDRDAIRRNWDNLMPLGSGSVAIPEHESYPLLGNPITDDPLRSGPLYEASWTHSLHCLYHLVDSYHQLLLLASPLLADSYLDPISVPEGFEHEPDPVHFAHCSEYLRTSVLCNLDMTLEGSASTMAEKGRGQGHVCRNREEAVKWIESRRVDDRKDIVGPDAIPLEENEDEA</sequence>
<dbReference type="InterPro" id="IPR021765">
    <property type="entry name" value="UstYa-like"/>
</dbReference>
<dbReference type="OrthoDB" id="3687641at2759"/>
<dbReference type="RefSeq" id="XP_018000158.1">
    <property type="nucleotide sequence ID" value="XM_018140241.1"/>
</dbReference>
<dbReference type="STRING" id="1664694.A0A0N1H9F2"/>
<evidence type="ECO:0000256" key="4">
    <source>
        <dbReference type="SAM" id="MobiDB-lite"/>
    </source>
</evidence>
<proteinExistence type="inferred from homology"/>
<comment type="caution">
    <text evidence="6">The sequence shown here is derived from an EMBL/GenBank/DDBJ whole genome shotgun (WGS) entry which is preliminary data.</text>
</comment>
<keyword evidence="5" id="KW-1133">Transmembrane helix</keyword>
<name>A0A0N1H9F2_9EURO</name>
<protein>
    <submittedName>
        <fullName evidence="6">Uncharacterized protein</fullName>
    </submittedName>
</protein>
<dbReference type="Pfam" id="PF11807">
    <property type="entry name" value="UstYa"/>
    <property type="match status" value="1"/>
</dbReference>
<comment type="pathway">
    <text evidence="1">Mycotoxin biosynthesis.</text>
</comment>
<dbReference type="GO" id="GO:0043386">
    <property type="term" value="P:mycotoxin biosynthetic process"/>
    <property type="evidence" value="ECO:0007669"/>
    <property type="project" value="InterPro"/>
</dbReference>
<gene>
    <name evidence="6" type="ORF">AB675_11399</name>
</gene>
<dbReference type="GeneID" id="28732121"/>
<accession>A0A0N1H9F2</accession>
<feature type="compositionally biased region" description="Polar residues" evidence="4">
    <location>
        <begin position="31"/>
        <end position="43"/>
    </location>
</feature>
<evidence type="ECO:0000256" key="3">
    <source>
        <dbReference type="ARBA" id="ARBA00035112"/>
    </source>
</evidence>
<keyword evidence="7" id="KW-1185">Reference proteome</keyword>
<evidence type="ECO:0000256" key="1">
    <source>
        <dbReference type="ARBA" id="ARBA00004685"/>
    </source>
</evidence>
<dbReference type="EMBL" id="LFJN01000013">
    <property type="protein sequence ID" value="KPI40195.1"/>
    <property type="molecule type" value="Genomic_DNA"/>
</dbReference>
<evidence type="ECO:0000313" key="7">
    <source>
        <dbReference type="Proteomes" id="UP000038010"/>
    </source>
</evidence>
<dbReference type="PANTHER" id="PTHR33365:SF11">
    <property type="entry name" value="TAT PATHWAY SIGNAL SEQUENCE"/>
    <property type="match status" value="1"/>
</dbReference>
<dbReference type="Proteomes" id="UP000038010">
    <property type="component" value="Unassembled WGS sequence"/>
</dbReference>
<keyword evidence="2" id="KW-0560">Oxidoreductase</keyword>
<evidence type="ECO:0000256" key="5">
    <source>
        <dbReference type="SAM" id="Phobius"/>
    </source>
</evidence>
<dbReference type="AlphaFoldDB" id="A0A0N1H9F2"/>
<keyword evidence="5" id="KW-0472">Membrane</keyword>
<comment type="similarity">
    <text evidence="3">Belongs to the ustYa family.</text>
</comment>
<organism evidence="6 7">
    <name type="scientific">Cyphellophora attinorum</name>
    <dbReference type="NCBI Taxonomy" id="1664694"/>
    <lineage>
        <taxon>Eukaryota</taxon>
        <taxon>Fungi</taxon>
        <taxon>Dikarya</taxon>
        <taxon>Ascomycota</taxon>
        <taxon>Pezizomycotina</taxon>
        <taxon>Eurotiomycetes</taxon>
        <taxon>Chaetothyriomycetidae</taxon>
        <taxon>Chaetothyriales</taxon>
        <taxon>Cyphellophoraceae</taxon>
        <taxon>Cyphellophora</taxon>
    </lineage>
</organism>
<dbReference type="GO" id="GO:0016491">
    <property type="term" value="F:oxidoreductase activity"/>
    <property type="evidence" value="ECO:0007669"/>
    <property type="project" value="UniProtKB-KW"/>
</dbReference>
<dbReference type="VEuPathDB" id="FungiDB:AB675_11399"/>
<keyword evidence="5" id="KW-0812">Transmembrane</keyword>
<feature type="transmembrane region" description="Helical" evidence="5">
    <location>
        <begin position="77"/>
        <end position="96"/>
    </location>
</feature>
<feature type="compositionally biased region" description="Low complexity" evidence="4">
    <location>
        <begin position="48"/>
        <end position="67"/>
    </location>
</feature>
<dbReference type="PANTHER" id="PTHR33365">
    <property type="entry name" value="YALI0B05434P"/>
    <property type="match status" value="1"/>
</dbReference>
<reference evidence="6 7" key="1">
    <citation type="submission" date="2015-06" db="EMBL/GenBank/DDBJ databases">
        <title>Draft genome of the ant-associated black yeast Phialophora attae CBS 131958.</title>
        <authorList>
            <person name="Moreno L.F."/>
            <person name="Stielow B.J."/>
            <person name="de Hoog S."/>
            <person name="Vicente V.A."/>
            <person name="Weiss V.A."/>
            <person name="de Vries M."/>
            <person name="Cruz L.M."/>
            <person name="Souza E.M."/>
        </authorList>
    </citation>
    <scope>NUCLEOTIDE SEQUENCE [LARGE SCALE GENOMIC DNA]</scope>
    <source>
        <strain evidence="6 7">CBS 131958</strain>
    </source>
</reference>
<evidence type="ECO:0000256" key="2">
    <source>
        <dbReference type="ARBA" id="ARBA00023002"/>
    </source>
</evidence>